<evidence type="ECO:0000313" key="14">
    <source>
        <dbReference type="Proteomes" id="UP000807716"/>
    </source>
</evidence>
<gene>
    <name evidence="13" type="ORF">DFQ27_002072</name>
</gene>
<dbReference type="GO" id="GO:0016020">
    <property type="term" value="C:membrane"/>
    <property type="evidence" value="ECO:0007669"/>
    <property type="project" value="UniProtKB-SubCell"/>
</dbReference>
<feature type="compositionally biased region" description="Polar residues" evidence="9">
    <location>
        <begin position="11"/>
        <end position="26"/>
    </location>
</feature>
<dbReference type="InterPro" id="IPR017871">
    <property type="entry name" value="ABC_transporter-like_CS"/>
</dbReference>
<dbReference type="Pfam" id="PF00005">
    <property type="entry name" value="ABC_tran"/>
    <property type="match status" value="2"/>
</dbReference>
<dbReference type="FunFam" id="1.20.1560.10:FF:000010">
    <property type="entry name" value="Multidrug resistance-associated ABC transporter"/>
    <property type="match status" value="1"/>
</dbReference>
<dbReference type="CDD" id="cd18606">
    <property type="entry name" value="ABC_6TM_YOR1_D2_like"/>
    <property type="match status" value="1"/>
</dbReference>
<dbReference type="InterPro" id="IPR003593">
    <property type="entry name" value="AAA+_ATPase"/>
</dbReference>
<evidence type="ECO:0000256" key="2">
    <source>
        <dbReference type="ARBA" id="ARBA00009726"/>
    </source>
</evidence>
<reference evidence="13" key="1">
    <citation type="journal article" date="2020" name="Fungal Divers.">
        <title>Resolving the Mortierellaceae phylogeny through synthesis of multi-gene phylogenetics and phylogenomics.</title>
        <authorList>
            <person name="Vandepol N."/>
            <person name="Liber J."/>
            <person name="Desiro A."/>
            <person name="Na H."/>
            <person name="Kennedy M."/>
            <person name="Barry K."/>
            <person name="Grigoriev I.V."/>
            <person name="Miller A.N."/>
            <person name="O'Donnell K."/>
            <person name="Stajich J.E."/>
            <person name="Bonito G."/>
        </authorList>
    </citation>
    <scope>NUCLEOTIDE SEQUENCE</scope>
    <source>
        <strain evidence="13">BC1065</strain>
    </source>
</reference>
<evidence type="ECO:0000256" key="5">
    <source>
        <dbReference type="ARBA" id="ARBA00022741"/>
    </source>
</evidence>
<feature type="transmembrane region" description="Helical" evidence="10">
    <location>
        <begin position="1048"/>
        <end position="1068"/>
    </location>
</feature>
<dbReference type="CDD" id="cd03250">
    <property type="entry name" value="ABCC_MRP_domain1"/>
    <property type="match status" value="1"/>
</dbReference>
<feature type="transmembrane region" description="Helical" evidence="10">
    <location>
        <begin position="347"/>
        <end position="370"/>
    </location>
</feature>
<feature type="transmembrane region" description="Helical" evidence="10">
    <location>
        <begin position="235"/>
        <end position="257"/>
    </location>
</feature>
<dbReference type="PROSITE" id="PS00211">
    <property type="entry name" value="ABC_TRANSPORTER_1"/>
    <property type="match status" value="2"/>
</dbReference>
<dbReference type="Proteomes" id="UP000807716">
    <property type="component" value="Unassembled WGS sequence"/>
</dbReference>
<evidence type="ECO:0000259" key="11">
    <source>
        <dbReference type="PROSITE" id="PS50893"/>
    </source>
</evidence>
<dbReference type="InterPro" id="IPR027417">
    <property type="entry name" value="P-loop_NTPase"/>
</dbReference>
<comment type="caution">
    <text evidence="13">The sequence shown here is derived from an EMBL/GenBank/DDBJ whole genome shotgun (WGS) entry which is preliminary data.</text>
</comment>
<feature type="transmembrane region" description="Helical" evidence="10">
    <location>
        <begin position="160"/>
        <end position="180"/>
    </location>
</feature>
<dbReference type="InterPro" id="IPR011527">
    <property type="entry name" value="ABC1_TM_dom"/>
</dbReference>
<keyword evidence="14" id="KW-1185">Reference proteome</keyword>
<dbReference type="GO" id="GO:0005524">
    <property type="term" value="F:ATP binding"/>
    <property type="evidence" value="ECO:0007669"/>
    <property type="project" value="UniProtKB-KW"/>
</dbReference>
<dbReference type="Pfam" id="PF00664">
    <property type="entry name" value="ABC_membrane"/>
    <property type="match status" value="2"/>
</dbReference>
<comment type="subcellular location">
    <subcellularLocation>
        <location evidence="1">Membrane</location>
        <topology evidence="1">Multi-pass membrane protein</topology>
    </subcellularLocation>
</comment>
<evidence type="ECO:0000259" key="12">
    <source>
        <dbReference type="PROSITE" id="PS50929"/>
    </source>
</evidence>
<feature type="transmembrane region" description="Helical" evidence="10">
    <location>
        <begin position="859"/>
        <end position="881"/>
    </location>
</feature>
<dbReference type="GO" id="GO:0140359">
    <property type="term" value="F:ABC-type transporter activity"/>
    <property type="evidence" value="ECO:0007669"/>
    <property type="project" value="InterPro"/>
</dbReference>
<evidence type="ECO:0000256" key="6">
    <source>
        <dbReference type="ARBA" id="ARBA00022840"/>
    </source>
</evidence>
<feature type="domain" description="ABC transporter" evidence="11">
    <location>
        <begin position="477"/>
        <end position="698"/>
    </location>
</feature>
<dbReference type="PROSITE" id="PS50929">
    <property type="entry name" value="ABC_TM1F"/>
    <property type="match status" value="2"/>
</dbReference>
<dbReference type="PANTHER" id="PTHR24223">
    <property type="entry name" value="ATP-BINDING CASSETTE SUB-FAMILY C"/>
    <property type="match status" value="1"/>
</dbReference>
<dbReference type="Gene3D" id="3.40.50.300">
    <property type="entry name" value="P-loop containing nucleotide triphosphate hydrolases"/>
    <property type="match status" value="2"/>
</dbReference>
<dbReference type="InterPro" id="IPR003439">
    <property type="entry name" value="ABC_transporter-like_ATP-bd"/>
</dbReference>
<dbReference type="OrthoDB" id="6500128at2759"/>
<feature type="domain" description="ABC transporter" evidence="11">
    <location>
        <begin position="1137"/>
        <end position="1371"/>
    </location>
</feature>
<evidence type="ECO:0000313" key="13">
    <source>
        <dbReference type="EMBL" id="KAG0262862.1"/>
    </source>
</evidence>
<keyword evidence="5" id="KW-0547">Nucleotide-binding</keyword>
<feature type="domain" description="ABC transmembrane type-1" evidence="12">
    <location>
        <begin position="142"/>
        <end position="405"/>
    </location>
</feature>
<keyword evidence="7 10" id="KW-1133">Transmembrane helix</keyword>
<keyword evidence="3" id="KW-0813">Transport</keyword>
<dbReference type="CDD" id="cd03244">
    <property type="entry name" value="ABCC_MRP_domain2"/>
    <property type="match status" value="1"/>
</dbReference>
<evidence type="ECO:0000256" key="4">
    <source>
        <dbReference type="ARBA" id="ARBA00022692"/>
    </source>
</evidence>
<dbReference type="InterPro" id="IPR036640">
    <property type="entry name" value="ABC1_TM_sf"/>
</dbReference>
<feature type="transmembrane region" description="Helical" evidence="10">
    <location>
        <begin position="382"/>
        <end position="402"/>
    </location>
</feature>
<feature type="transmembrane region" description="Helical" evidence="10">
    <location>
        <begin position="928"/>
        <end position="951"/>
    </location>
</feature>
<proteinExistence type="inferred from homology"/>
<feature type="compositionally biased region" description="Basic and acidic residues" evidence="9">
    <location>
        <begin position="27"/>
        <end position="37"/>
    </location>
</feature>
<organism evidence="13 14">
    <name type="scientific">Actinomortierella ambigua</name>
    <dbReference type="NCBI Taxonomy" id="1343610"/>
    <lineage>
        <taxon>Eukaryota</taxon>
        <taxon>Fungi</taxon>
        <taxon>Fungi incertae sedis</taxon>
        <taxon>Mucoromycota</taxon>
        <taxon>Mortierellomycotina</taxon>
        <taxon>Mortierellomycetes</taxon>
        <taxon>Mortierellales</taxon>
        <taxon>Mortierellaceae</taxon>
        <taxon>Actinomortierella</taxon>
    </lineage>
</organism>
<dbReference type="FunFam" id="3.40.50.300:FF:000997">
    <property type="entry name" value="Multidrug resistance-associated protein 1"/>
    <property type="match status" value="1"/>
</dbReference>
<name>A0A9P6Q8C0_9FUNG</name>
<keyword evidence="8 10" id="KW-0472">Membrane</keyword>
<feature type="transmembrane region" description="Helical" evidence="10">
    <location>
        <begin position="263"/>
        <end position="282"/>
    </location>
</feature>
<dbReference type="EMBL" id="JAAAJB010000175">
    <property type="protein sequence ID" value="KAG0262862.1"/>
    <property type="molecule type" value="Genomic_DNA"/>
</dbReference>
<evidence type="ECO:0000256" key="7">
    <source>
        <dbReference type="ARBA" id="ARBA00022989"/>
    </source>
</evidence>
<keyword evidence="4 10" id="KW-0812">Transmembrane</keyword>
<protein>
    <submittedName>
        <fullName evidence="13">Uncharacterized protein</fullName>
    </submittedName>
</protein>
<feature type="domain" description="ABC transmembrane type-1" evidence="12">
    <location>
        <begin position="824"/>
        <end position="1099"/>
    </location>
</feature>
<evidence type="ECO:0000256" key="8">
    <source>
        <dbReference type="ARBA" id="ARBA00023136"/>
    </source>
</evidence>
<dbReference type="Gene3D" id="1.20.1560.10">
    <property type="entry name" value="ABC transporter type 1, transmembrane domain"/>
    <property type="match status" value="2"/>
</dbReference>
<dbReference type="CDD" id="cd18597">
    <property type="entry name" value="ABC_6TM_YOR1_D1_like"/>
    <property type="match status" value="1"/>
</dbReference>
<dbReference type="GO" id="GO:0016887">
    <property type="term" value="F:ATP hydrolysis activity"/>
    <property type="evidence" value="ECO:0007669"/>
    <property type="project" value="InterPro"/>
</dbReference>
<evidence type="ECO:0000256" key="3">
    <source>
        <dbReference type="ARBA" id="ARBA00022448"/>
    </source>
</evidence>
<dbReference type="SMART" id="SM00382">
    <property type="entry name" value="AAA"/>
    <property type="match status" value="2"/>
</dbReference>
<keyword evidence="6" id="KW-0067">ATP-binding</keyword>
<dbReference type="SUPFAM" id="SSF52540">
    <property type="entry name" value="P-loop containing nucleoside triphosphate hydrolases"/>
    <property type="match status" value="2"/>
</dbReference>
<feature type="transmembrane region" description="Helical" evidence="10">
    <location>
        <begin position="957"/>
        <end position="976"/>
    </location>
</feature>
<evidence type="ECO:0000256" key="10">
    <source>
        <dbReference type="SAM" id="Phobius"/>
    </source>
</evidence>
<feature type="transmembrane region" description="Helical" evidence="10">
    <location>
        <begin position="819"/>
        <end position="839"/>
    </location>
</feature>
<accession>A0A9P6Q8C0</accession>
<feature type="region of interest" description="Disordered" evidence="9">
    <location>
        <begin position="714"/>
        <end position="754"/>
    </location>
</feature>
<comment type="similarity">
    <text evidence="2">Belongs to the ABC transporter superfamily. ABCC family. Conjugate transporter (TC 3.A.1.208) subfamily.</text>
</comment>
<dbReference type="FunFam" id="3.40.50.300:FF:000163">
    <property type="entry name" value="Multidrug resistance-associated protein member 4"/>
    <property type="match status" value="1"/>
</dbReference>
<evidence type="ECO:0000256" key="9">
    <source>
        <dbReference type="SAM" id="MobiDB-lite"/>
    </source>
</evidence>
<feature type="region of interest" description="Disordered" evidence="9">
    <location>
        <begin position="1"/>
        <end position="66"/>
    </location>
</feature>
<dbReference type="InterPro" id="IPR050173">
    <property type="entry name" value="ABC_transporter_C-like"/>
</dbReference>
<dbReference type="PANTHER" id="PTHR24223:SF456">
    <property type="entry name" value="MULTIDRUG RESISTANCE-ASSOCIATED PROTEIN LETHAL(2)03659"/>
    <property type="match status" value="1"/>
</dbReference>
<dbReference type="PROSITE" id="PS50893">
    <property type="entry name" value="ABC_TRANSPORTER_2"/>
    <property type="match status" value="2"/>
</dbReference>
<evidence type="ECO:0000256" key="1">
    <source>
        <dbReference type="ARBA" id="ARBA00004141"/>
    </source>
</evidence>
<dbReference type="SUPFAM" id="SSF90123">
    <property type="entry name" value="ABC transporter transmembrane region"/>
    <property type="match status" value="2"/>
</dbReference>
<feature type="region of interest" description="Disordered" evidence="9">
    <location>
        <begin position="455"/>
        <end position="484"/>
    </location>
</feature>
<sequence>MAEGKGAVSSLEPTASANEKMTTTSCRNEKSLEDEKKNPHHYNPHSQEEEEEDNLPIRRGPPSPETDASLLSRVTLWWLNELFRKGYKRQIQEDDLWEMKPSYKVRVLSERLEAKWKEEQKRALVEERKPSLLKTLIRTHLPILDFIENSQSQTPPPAAYHGYGLAVSMLVLAISINLLYQGWNVGSVRLGVLMRGELIDLIFRKATRLSARARLSYPDGAIVNLMSTDVSRIDAAMLSTLLVLSIPVYTIVIVGLLCHLMGPAALLGAAILILVNPLQAWTMGKLSVFRKRASEFTDRRIKLTTEVLQGIKVIKFFAWENNFLKKLSEIRERELKNISTLFRIRSIVAASSSSLPVFASAAAFVLYAALGEELKPSIIFPALAYFTVLRTPLMVLPSAYTVSADAYVAIKRIEKFLQEEETKPIPPPDETHSFALSITNGHFFWEQLDTDSTETLVSEPAKDTTIATKKGKEGDDASSASSSFTNHPTPFLSNINLQIPRGALVAVVGPVGSGKSSLLQAMIGTMSQSSGTLIRGQKISYASQTPWIQNATIRDNILFDSPYDPVRYQRVIQACSLVKDFAGFPAGDQTEIGERGVNLSGGQKARLSLARSVYFTSGEMVILDDPLSAVDAHVGKRLWQDCMMTELRGRTRIIATHQLHVLPEVDYIVCMREGAIVQQGTFDELMMDSQNSEFRKLMEEYGGVAEAEENEIDEAKEDDVQQDSIDPLPTAVGSPTSFSLPEGLKEEGEDEEGEEQVGLAYGGYELTPQVTRRSTMSTRASSMVDMKNGKPQKLMQEEERESGAVSANVYTGYLRAGGALLWTGVILFFLLQQVANVMGNQWISWWSEEKFALSTSHYIAVYVSWAILQLILINIATQLLAHTVIRTANIVHDAAFKRVLHSPMAFFDTTPLGRILNRFSRDVDTLDSILWTTLYEFLTMFANVIGTIVLVILVYPWLVLAILPLMAIYYFVSVYYRSTSREVKRLDSNLRSFLYAYFSESLTGLATLKGYQAVDRAIGKNQDRIDLGNRPYYLFQVGARWLSLRVNALGASLVFATVALMVGTRFSINAASAGLVLSYLSRISGDLNWLIQRLATLENNMNSAERLVHYVHNLEQEPPAEVEDHKPTPAWPQEGKIVLDRVSMRYRPGLPLVLKDVSLSIEAGHKIGVVGRTGAGKSSLIQALFRLVELDEGHIYIDGLETSLLGTADLRARMAIIPQDPVLFQGTFRYNLDPLGHHADDALWRALETSDLKTYVQEQEGGLDAIVAAQGENLSVGQRQLVCLSRALLAKSKVVVLDEATASVDLATDALIQKAIREDFAESTVVTIAHRLNTIIDYNKILVMDHGRVAEYDCPKALLERPDSIFSSLVDETGEQNAALLRSLAGCS</sequence>